<keyword evidence="2" id="KW-1185">Reference proteome</keyword>
<protein>
    <submittedName>
        <fullName evidence="1">Uncharacterized protein</fullName>
    </submittedName>
</protein>
<name>A0ACB9NSA7_9MYRT</name>
<comment type="caution">
    <text evidence="1">The sequence shown here is derived from an EMBL/GenBank/DDBJ whole genome shotgun (WGS) entry which is preliminary data.</text>
</comment>
<accession>A0ACB9NSA7</accession>
<dbReference type="Proteomes" id="UP001057402">
    <property type="component" value="Chromosome 7"/>
</dbReference>
<sequence>MEGIKGKTTAAKGDDNSGGVLKKERHIVVWSREEDDVLREQIGLLGTDSWTSIASRFKDKTPRQCRRRWYTYLNSDFKKGGWTPEEDALLCKARGIFGNRWTEIAKVVSGRTDNAVKNRFTTLCKRKARSESLAKENNFAFINSDNIRVMSSSNGGTDKVPDDKPVNKRARPQSRGQTETYDLEDRFHMAKKSMINQSSRSPLAVLAKNIDEQNSRKSEINEATDNGDANEIRGTYIGKDDPKIAALMKQAVLLSSLAMTVNVESTDQTLENAWMVLDDFLNQIKDGVLDNESTHAVCYKGEDPGDLVKELRRLDDKRPNQAYETVDFVQPELCNESSVSSECSKGLTAYPLPSDNQTARVDNWEQVPDSKNAELSSPLQVTPLFRSLAAGIPSPKFSQSERSFIMKMLGVESPSTTPSTNPPHNPACKRALLQQL</sequence>
<evidence type="ECO:0000313" key="2">
    <source>
        <dbReference type="Proteomes" id="UP001057402"/>
    </source>
</evidence>
<evidence type="ECO:0000313" key="1">
    <source>
        <dbReference type="EMBL" id="KAI4339368.1"/>
    </source>
</evidence>
<gene>
    <name evidence="1" type="ORF">MLD38_024319</name>
</gene>
<proteinExistence type="predicted"/>
<organism evidence="1 2">
    <name type="scientific">Melastoma candidum</name>
    <dbReference type="NCBI Taxonomy" id="119954"/>
    <lineage>
        <taxon>Eukaryota</taxon>
        <taxon>Viridiplantae</taxon>
        <taxon>Streptophyta</taxon>
        <taxon>Embryophyta</taxon>
        <taxon>Tracheophyta</taxon>
        <taxon>Spermatophyta</taxon>
        <taxon>Magnoliopsida</taxon>
        <taxon>eudicotyledons</taxon>
        <taxon>Gunneridae</taxon>
        <taxon>Pentapetalae</taxon>
        <taxon>rosids</taxon>
        <taxon>malvids</taxon>
        <taxon>Myrtales</taxon>
        <taxon>Melastomataceae</taxon>
        <taxon>Melastomatoideae</taxon>
        <taxon>Melastomateae</taxon>
        <taxon>Melastoma</taxon>
    </lineage>
</organism>
<dbReference type="EMBL" id="CM042886">
    <property type="protein sequence ID" value="KAI4339368.1"/>
    <property type="molecule type" value="Genomic_DNA"/>
</dbReference>
<reference evidence="2" key="1">
    <citation type="journal article" date="2023" name="Front. Plant Sci.">
        <title>Chromosomal-level genome assembly of Melastoma candidum provides insights into trichome evolution.</title>
        <authorList>
            <person name="Zhong Y."/>
            <person name="Wu W."/>
            <person name="Sun C."/>
            <person name="Zou P."/>
            <person name="Liu Y."/>
            <person name="Dai S."/>
            <person name="Zhou R."/>
        </authorList>
    </citation>
    <scope>NUCLEOTIDE SEQUENCE [LARGE SCALE GENOMIC DNA]</scope>
</reference>